<evidence type="ECO:0000313" key="2">
    <source>
        <dbReference type="Proteomes" id="UP001169760"/>
    </source>
</evidence>
<dbReference type="InterPro" id="IPR011008">
    <property type="entry name" value="Dimeric_a/b-barrel"/>
</dbReference>
<accession>A0AAW7X3D3</accession>
<dbReference type="Gene3D" id="3.30.70.100">
    <property type="match status" value="1"/>
</dbReference>
<gene>
    <name evidence="1" type="ORF">Q4521_07355</name>
</gene>
<dbReference type="Proteomes" id="UP001169760">
    <property type="component" value="Unassembled WGS sequence"/>
</dbReference>
<protein>
    <submittedName>
        <fullName evidence="1">DUF1428 domain-containing protein</fullName>
    </submittedName>
</protein>
<dbReference type="AlphaFoldDB" id="A0AAW7X3D3"/>
<dbReference type="EMBL" id="JAUOPB010000004">
    <property type="protein sequence ID" value="MDO6422286.1"/>
    <property type="molecule type" value="Genomic_DNA"/>
</dbReference>
<dbReference type="InterPro" id="IPR009874">
    <property type="entry name" value="DUF1428"/>
</dbReference>
<reference evidence="1" key="1">
    <citation type="submission" date="2023-07" db="EMBL/GenBank/DDBJ databases">
        <title>Genome content predicts the carbon catabolic preferences of heterotrophic bacteria.</title>
        <authorList>
            <person name="Gralka M."/>
        </authorList>
    </citation>
    <scope>NUCLEOTIDE SEQUENCE</scope>
    <source>
        <strain evidence="1">I3M17_2</strain>
    </source>
</reference>
<dbReference type="PIRSF" id="PIRSF007028">
    <property type="entry name" value="UCP007028"/>
    <property type="match status" value="1"/>
</dbReference>
<name>A0AAW7X3D3_9GAMM</name>
<sequence>MTYIDCFIAPVSHANKEAYEELAQISAKVVKENGALRVVECWLDEFGPDASSYHSTEARLDSHEYSSFTSAAGASTGETVVMSYIEWPDKATRDAGMEKVTSDPRMQFQDRPAAFDGKRLIAAGFRPMLDV</sequence>
<evidence type="ECO:0000313" key="1">
    <source>
        <dbReference type="EMBL" id="MDO6422286.1"/>
    </source>
</evidence>
<dbReference type="RefSeq" id="WP_303492203.1">
    <property type="nucleotide sequence ID" value="NZ_JAUOPB010000004.1"/>
</dbReference>
<comment type="caution">
    <text evidence="1">The sequence shown here is derived from an EMBL/GenBank/DDBJ whole genome shotgun (WGS) entry which is preliminary data.</text>
</comment>
<dbReference type="SUPFAM" id="SSF54909">
    <property type="entry name" value="Dimeric alpha+beta barrel"/>
    <property type="match status" value="1"/>
</dbReference>
<proteinExistence type="predicted"/>
<organism evidence="1 2">
    <name type="scientific">Saccharophagus degradans</name>
    <dbReference type="NCBI Taxonomy" id="86304"/>
    <lineage>
        <taxon>Bacteria</taxon>
        <taxon>Pseudomonadati</taxon>
        <taxon>Pseudomonadota</taxon>
        <taxon>Gammaproteobacteria</taxon>
        <taxon>Cellvibrionales</taxon>
        <taxon>Cellvibrionaceae</taxon>
        <taxon>Saccharophagus</taxon>
    </lineage>
</organism>
<dbReference type="Pfam" id="PF07237">
    <property type="entry name" value="DUF1428"/>
    <property type="match status" value="1"/>
</dbReference>